<proteinExistence type="inferred from homology"/>
<evidence type="ECO:0000256" key="3">
    <source>
        <dbReference type="SAM" id="SignalP"/>
    </source>
</evidence>
<keyword evidence="9" id="KW-1185">Reference proteome</keyword>
<evidence type="ECO:0000259" key="7">
    <source>
        <dbReference type="Pfam" id="PF25967"/>
    </source>
</evidence>
<dbReference type="Gene3D" id="1.10.287.470">
    <property type="entry name" value="Helix hairpin bin"/>
    <property type="match status" value="1"/>
</dbReference>
<dbReference type="Pfam" id="PF25944">
    <property type="entry name" value="Beta-barrel_RND"/>
    <property type="match status" value="1"/>
</dbReference>
<keyword evidence="3" id="KW-0732">Signal</keyword>
<dbReference type="FunFam" id="2.40.420.20:FF:000001">
    <property type="entry name" value="Efflux RND transporter periplasmic adaptor subunit"/>
    <property type="match status" value="1"/>
</dbReference>
<dbReference type="NCBIfam" id="TIGR01730">
    <property type="entry name" value="RND_mfp"/>
    <property type="match status" value="1"/>
</dbReference>
<gene>
    <name evidence="8" type="ORF">F2P47_11740</name>
</gene>
<feature type="domain" description="Multidrug resistance protein MdtA-like beta-barrel" evidence="6">
    <location>
        <begin position="196"/>
        <end position="286"/>
    </location>
</feature>
<dbReference type="Pfam" id="PF25917">
    <property type="entry name" value="BSH_RND"/>
    <property type="match status" value="1"/>
</dbReference>
<dbReference type="Proteomes" id="UP000468901">
    <property type="component" value="Unassembled WGS sequence"/>
</dbReference>
<dbReference type="Gene3D" id="2.40.30.170">
    <property type="match status" value="1"/>
</dbReference>
<feature type="domain" description="Multidrug resistance protein MdtA-like alpha-helical hairpin" evidence="4">
    <location>
        <begin position="100"/>
        <end position="159"/>
    </location>
</feature>
<comment type="subcellular location">
    <subcellularLocation>
        <location evidence="1">Cell envelope</location>
    </subcellularLocation>
</comment>
<dbReference type="Pfam" id="PF25876">
    <property type="entry name" value="HH_MFP_RND"/>
    <property type="match status" value="1"/>
</dbReference>
<evidence type="ECO:0000313" key="8">
    <source>
        <dbReference type="EMBL" id="KAB7739736.1"/>
    </source>
</evidence>
<dbReference type="RefSeq" id="WP_152216545.1">
    <property type="nucleotide sequence ID" value="NZ_WESC01000009.1"/>
</dbReference>
<dbReference type="Gene3D" id="2.40.50.100">
    <property type="match status" value="1"/>
</dbReference>
<feature type="chain" id="PRO_5026889188" evidence="3">
    <location>
        <begin position="23"/>
        <end position="386"/>
    </location>
</feature>
<dbReference type="InterPro" id="IPR058627">
    <property type="entry name" value="MdtA-like_C"/>
</dbReference>
<name>A0A6N6VGA2_9HYPH</name>
<evidence type="ECO:0000256" key="1">
    <source>
        <dbReference type="ARBA" id="ARBA00004196"/>
    </source>
</evidence>
<dbReference type="SUPFAM" id="SSF111369">
    <property type="entry name" value="HlyD-like secretion proteins"/>
    <property type="match status" value="1"/>
</dbReference>
<evidence type="ECO:0000259" key="4">
    <source>
        <dbReference type="Pfam" id="PF25876"/>
    </source>
</evidence>
<dbReference type="EMBL" id="WESC01000009">
    <property type="protein sequence ID" value="KAB7739736.1"/>
    <property type="molecule type" value="Genomic_DNA"/>
</dbReference>
<feature type="signal peptide" evidence="3">
    <location>
        <begin position="1"/>
        <end position="22"/>
    </location>
</feature>
<evidence type="ECO:0000313" key="9">
    <source>
        <dbReference type="Proteomes" id="UP000468901"/>
    </source>
</evidence>
<comment type="similarity">
    <text evidence="2">Belongs to the membrane fusion protein (MFP) (TC 8.A.1) family.</text>
</comment>
<evidence type="ECO:0000256" key="2">
    <source>
        <dbReference type="ARBA" id="ARBA00009477"/>
    </source>
</evidence>
<dbReference type="PANTHER" id="PTHR30158:SF3">
    <property type="entry name" value="MULTIDRUG EFFLUX PUMP SUBUNIT ACRA-RELATED"/>
    <property type="match status" value="1"/>
</dbReference>
<accession>A0A6N6VGA2</accession>
<sequence length="386" mass="41114">MRARALFRGSALLALVASLSLAGCGDEGAQANHGAPVEVGAVELSAQPVNIRSTLPGRVSAQRVAEVRPQVTGIIQRRLFTEGAEVEEGQQLYQIDDALYQSAYKKADAAMASAKLLADRYARLLADKAVSRQQYDDALSTYRQTAADVETARVNLAYTKVKSPIAGRIGRSSVTEGALVTNGQAQYLAIVTQLDPIYVDVTQSSVELLRLKRELASGELAPGKEGEASLELVLEDGTTYPHRGTLKFGEVNVDKGTGSVTLRAAFPNPERLLLPGMFVHVRVDEGVRPNAVLVPQQAVSRDPAGKAVVWVVKDQKATQREIVVNRTIGNTWLVEAGLAPGESVVTEGAQKLRMLPPNVPVVAKPASNVRVDLGDAATAAPSPRAN</sequence>
<reference evidence="8 9" key="1">
    <citation type="submission" date="2019-09" db="EMBL/GenBank/DDBJ databases">
        <title>Parvibaculum sedimenti sp. nov., isolated from sediment.</title>
        <authorList>
            <person name="Wang Y."/>
        </authorList>
    </citation>
    <scope>NUCLEOTIDE SEQUENCE [LARGE SCALE GENOMIC DNA]</scope>
    <source>
        <strain evidence="8 9">HXT-9</strain>
    </source>
</reference>
<feature type="domain" description="Multidrug resistance protein MdtA-like C-terminal permuted SH3" evidence="7">
    <location>
        <begin position="290"/>
        <end position="351"/>
    </location>
</feature>
<dbReference type="InterPro" id="IPR058626">
    <property type="entry name" value="MdtA-like_b-barrel"/>
</dbReference>
<dbReference type="PANTHER" id="PTHR30158">
    <property type="entry name" value="ACRA/E-RELATED COMPONENT OF DRUG EFFLUX TRANSPORTER"/>
    <property type="match status" value="1"/>
</dbReference>
<dbReference type="PROSITE" id="PS51257">
    <property type="entry name" value="PROKAR_LIPOPROTEIN"/>
    <property type="match status" value="1"/>
</dbReference>
<dbReference type="InterPro" id="IPR006143">
    <property type="entry name" value="RND_pump_MFP"/>
</dbReference>
<organism evidence="8 9">
    <name type="scientific">Parvibaculum sedimenti</name>
    <dbReference type="NCBI Taxonomy" id="2608632"/>
    <lineage>
        <taxon>Bacteria</taxon>
        <taxon>Pseudomonadati</taxon>
        <taxon>Pseudomonadota</taxon>
        <taxon>Alphaproteobacteria</taxon>
        <taxon>Hyphomicrobiales</taxon>
        <taxon>Parvibaculaceae</taxon>
        <taxon>Parvibaculum</taxon>
    </lineage>
</organism>
<evidence type="ECO:0000259" key="5">
    <source>
        <dbReference type="Pfam" id="PF25917"/>
    </source>
</evidence>
<dbReference type="Pfam" id="PF25967">
    <property type="entry name" value="RND-MFP_C"/>
    <property type="match status" value="1"/>
</dbReference>
<dbReference type="InterPro" id="IPR058624">
    <property type="entry name" value="MdtA-like_HH"/>
</dbReference>
<protein>
    <submittedName>
        <fullName evidence="8">Efflux RND transporter periplasmic adaptor subunit</fullName>
    </submittedName>
</protein>
<dbReference type="GO" id="GO:0005886">
    <property type="term" value="C:plasma membrane"/>
    <property type="evidence" value="ECO:0007669"/>
    <property type="project" value="UniProtKB-SubCell"/>
</dbReference>
<comment type="caution">
    <text evidence="8">The sequence shown here is derived from an EMBL/GenBank/DDBJ whole genome shotgun (WGS) entry which is preliminary data.</text>
</comment>
<dbReference type="InterPro" id="IPR058625">
    <property type="entry name" value="MdtA-like_BSH"/>
</dbReference>
<dbReference type="GO" id="GO:0046677">
    <property type="term" value="P:response to antibiotic"/>
    <property type="evidence" value="ECO:0007669"/>
    <property type="project" value="TreeGrafter"/>
</dbReference>
<dbReference type="Gene3D" id="2.40.420.20">
    <property type="match status" value="1"/>
</dbReference>
<dbReference type="GO" id="GO:0022857">
    <property type="term" value="F:transmembrane transporter activity"/>
    <property type="evidence" value="ECO:0007669"/>
    <property type="project" value="InterPro"/>
</dbReference>
<evidence type="ECO:0000259" key="6">
    <source>
        <dbReference type="Pfam" id="PF25944"/>
    </source>
</evidence>
<feature type="domain" description="Multidrug resistance protein MdtA-like barrel-sandwich hybrid" evidence="5">
    <location>
        <begin position="63"/>
        <end position="191"/>
    </location>
</feature>
<dbReference type="AlphaFoldDB" id="A0A6N6VGA2"/>